<evidence type="ECO:0000313" key="1">
    <source>
        <dbReference type="EMBL" id="USS43784.1"/>
    </source>
</evidence>
<dbReference type="RefSeq" id="WP_167539776.1">
    <property type="nucleotide sequence ID" value="NZ_CP021075.1"/>
</dbReference>
<accession>A0ABY5BCJ3</accession>
<dbReference type="Proteomes" id="UP001056386">
    <property type="component" value="Chromosome 2"/>
</dbReference>
<protein>
    <submittedName>
        <fullName evidence="1">Uncharacterized protein</fullName>
    </submittedName>
</protein>
<evidence type="ECO:0000313" key="2">
    <source>
        <dbReference type="Proteomes" id="UP001056386"/>
    </source>
</evidence>
<gene>
    <name evidence="1" type="ORF">NFI99_04890</name>
</gene>
<name>A0ABY5BCJ3_BURGL</name>
<sequence>MQIFELVKQKFDSLLQLHHESRFIHSGSMSAAGRRGRSRAAIPARAAALAAAP</sequence>
<reference evidence="1" key="1">
    <citation type="submission" date="2022-06" db="EMBL/GenBank/DDBJ databases">
        <title>Draft genome sequence of Burkholderia glumae strain GR20004 isolated from rice panicle showing bacterial panicle blight.</title>
        <authorList>
            <person name="Choi S.Y."/>
            <person name="Lee Y.H."/>
        </authorList>
    </citation>
    <scope>NUCLEOTIDE SEQUENCE</scope>
    <source>
        <strain evidence="1">GR20004</strain>
    </source>
</reference>
<organism evidence="1 2">
    <name type="scientific">Burkholderia glumae</name>
    <name type="common">Pseudomonas glumae</name>
    <dbReference type="NCBI Taxonomy" id="337"/>
    <lineage>
        <taxon>Bacteria</taxon>
        <taxon>Pseudomonadati</taxon>
        <taxon>Pseudomonadota</taxon>
        <taxon>Betaproteobacteria</taxon>
        <taxon>Burkholderiales</taxon>
        <taxon>Burkholderiaceae</taxon>
        <taxon>Burkholderia</taxon>
    </lineage>
</organism>
<keyword evidence="2" id="KW-1185">Reference proteome</keyword>
<proteinExistence type="predicted"/>
<dbReference type="EMBL" id="CP099583">
    <property type="protein sequence ID" value="USS43784.1"/>
    <property type="molecule type" value="Genomic_DNA"/>
</dbReference>